<dbReference type="SUPFAM" id="SSF52283">
    <property type="entry name" value="Formate/glycerate dehydrogenase catalytic domain-like"/>
    <property type="match status" value="1"/>
</dbReference>
<gene>
    <name evidence="2" type="ORF">FCN80_05110</name>
</gene>
<dbReference type="Gene3D" id="3.40.50.720">
    <property type="entry name" value="NAD(P)-binding Rossmann-like Domain"/>
    <property type="match status" value="1"/>
</dbReference>
<dbReference type="Proteomes" id="UP000305202">
    <property type="component" value="Unassembled WGS sequence"/>
</dbReference>
<evidence type="ECO:0000313" key="3">
    <source>
        <dbReference type="Proteomes" id="UP000305202"/>
    </source>
</evidence>
<feature type="domain" description="D-isomer specific 2-hydroxyacid dehydrogenase catalytic" evidence="1">
    <location>
        <begin position="10"/>
        <end position="102"/>
    </location>
</feature>
<name>A0ABY2SQQ6_9HYPH</name>
<organism evidence="2 3">
    <name type="scientific">Martelella alba</name>
    <dbReference type="NCBI Taxonomy" id="2590451"/>
    <lineage>
        <taxon>Bacteria</taxon>
        <taxon>Pseudomonadati</taxon>
        <taxon>Pseudomonadota</taxon>
        <taxon>Alphaproteobacteria</taxon>
        <taxon>Hyphomicrobiales</taxon>
        <taxon>Aurantimonadaceae</taxon>
        <taxon>Martelella</taxon>
    </lineage>
</organism>
<evidence type="ECO:0000259" key="1">
    <source>
        <dbReference type="Pfam" id="PF00389"/>
    </source>
</evidence>
<comment type="caution">
    <text evidence="2">The sequence shown here is derived from an EMBL/GenBank/DDBJ whole genome shotgun (WGS) entry which is preliminary data.</text>
</comment>
<accession>A0ABY2SQQ6</accession>
<reference evidence="2 3" key="1">
    <citation type="submission" date="2019-04" db="EMBL/GenBank/DDBJ databases">
        <authorList>
            <person name="Li M."/>
            <person name="Gao C."/>
        </authorList>
    </citation>
    <scope>NUCLEOTIDE SEQUENCE [LARGE SCALE GENOMIC DNA]</scope>
    <source>
        <strain evidence="2 3">BGMRC 2031</strain>
    </source>
</reference>
<sequence length="149" mass="16061">MRFSLPKHPILLCAPLTDAATERLQCFFQVAWRHSGAARSREGLADALSDKAAVLLTERDYLDADMLGRLPMLRAVCVLGRLHPDLDVPALTRQGIPLTLVPLEDGASGQDSLPAQDAAAQLIASLGFGRDGWHPTRLVNPDVSCCSCC</sequence>
<dbReference type="RefSeq" id="WP_136988813.1">
    <property type="nucleotide sequence ID" value="NZ_SZPQ01000003.1"/>
</dbReference>
<dbReference type="Pfam" id="PF00389">
    <property type="entry name" value="2-Hacid_dh"/>
    <property type="match status" value="1"/>
</dbReference>
<keyword evidence="3" id="KW-1185">Reference proteome</keyword>
<protein>
    <recommendedName>
        <fullName evidence="1">D-isomer specific 2-hydroxyacid dehydrogenase catalytic domain-containing protein</fullName>
    </recommendedName>
</protein>
<dbReference type="EMBL" id="SZPQ01000003">
    <property type="protein sequence ID" value="TKI07818.1"/>
    <property type="molecule type" value="Genomic_DNA"/>
</dbReference>
<evidence type="ECO:0000313" key="2">
    <source>
        <dbReference type="EMBL" id="TKI07818.1"/>
    </source>
</evidence>
<dbReference type="InterPro" id="IPR006139">
    <property type="entry name" value="D-isomer_2_OHA_DH_cat_dom"/>
</dbReference>
<proteinExistence type="predicted"/>